<keyword evidence="1" id="KW-0175">Coiled coil</keyword>
<dbReference type="InterPro" id="IPR008979">
    <property type="entry name" value="Galactose-bd-like_sf"/>
</dbReference>
<feature type="region of interest" description="Disordered" evidence="2">
    <location>
        <begin position="369"/>
        <end position="398"/>
    </location>
</feature>
<dbReference type="CDD" id="cd18822">
    <property type="entry name" value="GH43_CtGH43-like"/>
    <property type="match status" value="1"/>
</dbReference>
<organism evidence="4 5">
    <name type="scientific">Cercospora berteroae</name>
    <dbReference type="NCBI Taxonomy" id="357750"/>
    <lineage>
        <taxon>Eukaryota</taxon>
        <taxon>Fungi</taxon>
        <taxon>Dikarya</taxon>
        <taxon>Ascomycota</taxon>
        <taxon>Pezizomycotina</taxon>
        <taxon>Dothideomycetes</taxon>
        <taxon>Dothideomycetidae</taxon>
        <taxon>Mycosphaerellales</taxon>
        <taxon>Mycosphaerellaceae</taxon>
        <taxon>Cercospora</taxon>
    </lineage>
</organism>
<evidence type="ECO:0000256" key="3">
    <source>
        <dbReference type="SAM" id="SignalP"/>
    </source>
</evidence>
<protein>
    <submittedName>
        <fullName evidence="4">Uncharacterized protein</fullName>
    </submittedName>
</protein>
<evidence type="ECO:0000256" key="2">
    <source>
        <dbReference type="SAM" id="MobiDB-lite"/>
    </source>
</evidence>
<dbReference type="Gene3D" id="2.60.120.260">
    <property type="entry name" value="Galactose-binding domain-like"/>
    <property type="match status" value="1"/>
</dbReference>
<dbReference type="SUPFAM" id="SSF49785">
    <property type="entry name" value="Galactose-binding domain-like"/>
    <property type="match status" value="1"/>
</dbReference>
<reference evidence="5" key="1">
    <citation type="journal article" date="2017" name="bioRxiv">
        <title>Conservation of a gene cluster reveals novel cercosporin biosynthetic mechanisms and extends production to the genus Colletotrichum.</title>
        <authorList>
            <person name="de Jonge R."/>
            <person name="Ebert M.K."/>
            <person name="Huitt-Roehl C.R."/>
            <person name="Pal P."/>
            <person name="Suttle J.C."/>
            <person name="Spanner R.E."/>
            <person name="Neubauer J.D."/>
            <person name="Jurick W.M.II."/>
            <person name="Stott K.A."/>
            <person name="Secor G.A."/>
            <person name="Thomma B.P.H.J."/>
            <person name="Van de Peer Y."/>
            <person name="Townsend C.A."/>
            <person name="Bolton M.D."/>
        </authorList>
    </citation>
    <scope>NUCLEOTIDE SEQUENCE [LARGE SCALE GENOMIC DNA]</scope>
    <source>
        <strain evidence="5">CBS538.71</strain>
    </source>
</reference>
<evidence type="ECO:0000313" key="5">
    <source>
        <dbReference type="Proteomes" id="UP000237631"/>
    </source>
</evidence>
<evidence type="ECO:0000256" key="1">
    <source>
        <dbReference type="SAM" id="Coils"/>
    </source>
</evidence>
<dbReference type="AlphaFoldDB" id="A0A2S6CLM4"/>
<dbReference type="EMBL" id="PNEN01000233">
    <property type="protein sequence ID" value="PPJ60622.1"/>
    <property type="molecule type" value="Genomic_DNA"/>
</dbReference>
<dbReference type="STRING" id="357750.A0A2S6CLM4"/>
<dbReference type="Gene3D" id="2.115.10.20">
    <property type="entry name" value="Glycosyl hydrolase domain, family 43"/>
    <property type="match status" value="1"/>
</dbReference>
<feature type="region of interest" description="Disordered" evidence="2">
    <location>
        <begin position="693"/>
        <end position="712"/>
    </location>
</feature>
<gene>
    <name evidence="4" type="ORF">CBER1_03626</name>
</gene>
<keyword evidence="5" id="KW-1185">Reference proteome</keyword>
<evidence type="ECO:0000313" key="4">
    <source>
        <dbReference type="EMBL" id="PPJ60622.1"/>
    </source>
</evidence>
<feature type="compositionally biased region" description="Basic and acidic residues" evidence="2">
    <location>
        <begin position="768"/>
        <end position="783"/>
    </location>
</feature>
<dbReference type="Pfam" id="PF22633">
    <property type="entry name" value="F5_F8_type_C_2"/>
    <property type="match status" value="1"/>
</dbReference>
<dbReference type="OrthoDB" id="9970295at2759"/>
<dbReference type="InterPro" id="IPR023296">
    <property type="entry name" value="Glyco_hydro_beta-prop_sf"/>
</dbReference>
<name>A0A2S6CLM4_9PEZI</name>
<dbReference type="Proteomes" id="UP000237631">
    <property type="component" value="Unassembled WGS sequence"/>
</dbReference>
<accession>A0A2S6CLM4</accession>
<feature type="region of interest" description="Disordered" evidence="2">
    <location>
        <begin position="764"/>
        <end position="783"/>
    </location>
</feature>
<feature type="compositionally biased region" description="Polar residues" evidence="2">
    <location>
        <begin position="376"/>
        <end position="398"/>
    </location>
</feature>
<dbReference type="PANTHER" id="PTHR22925">
    <property type="entry name" value="GLYCOSYL HYDROLASE 43 FAMILY MEMBER"/>
    <property type="match status" value="1"/>
</dbReference>
<feature type="chain" id="PRO_5015454541" evidence="3">
    <location>
        <begin position="20"/>
        <end position="783"/>
    </location>
</feature>
<sequence length="783" mass="86472">MTQLKLWTLLPALARLTAAEFGVAGQLFALQGGSDVNNAKLAWAAVSAKSTSSVATLAPYTAQDTYSTHDNTQPSSMRHKSKLEDNGVYYRYNYETYSNGSFNRFVEQTSSNGYDFTGDKTVLTGVTLCAPANYSCKLEAITFLKHPSTNQFVMYAHYEKSQDYSLGWIAVAHKDPAADTFTFDGAYRPLGHDSRDLNFFNDGNSAWIVTSTDTNTNNNIYSLTSNWTAVDKFLVQVNKGGHREAPAVAKNNGVYYLFTSRAAGWLPSQPQYISASDMAGPWSSPANVGNTATFGSQSGGVSQLSSGQLAMNSNRWSSNWPTKGGQTRQLMLPISEGSGGFISYHYYRTVQYSDDVNTKGHGIYGVQTGRILSDGKPSSNSGGDASITSANDGTQNDPANVFVPNGVPFWYQIDLQNAHAISQVDLSTKLVQGSETFYKYNVTGSTDGQTFELLADQTNAVDVGFSAAFPTSTQQFRYVRINVESVVNNVNGQAANWAVGIHEVTVDDNTVTANPTVPSTAKDQRLIIDGLCLKKLDALEEIVIKRLGGGGFGDWWIEGHKTSTDTRHHALQEVFQLKRAIEDLNTTLSQQGRAPELLDKEIKANSKATGTMNAKQRDTMRTTVAEEVERQTRDIKIKTERVEARLAVVERENKDLRGMVDSLASKSKKNYDSVAANNSREIRSVAKTIDDFKRQTGDTQTDTKEETEGELDSLRDDLKNTKQELANGRRFSWWEHDNLRVLVKNINASFLAVRKQLPHVEWPASSSFHDKHDPKYKEQFPDP</sequence>
<dbReference type="PANTHER" id="PTHR22925:SF3">
    <property type="entry name" value="GLYCOSYL HYDROLASE FAMILY PROTEIN 43"/>
    <property type="match status" value="1"/>
</dbReference>
<feature type="coiled-coil region" evidence="1">
    <location>
        <begin position="625"/>
        <end position="659"/>
    </location>
</feature>
<comment type="caution">
    <text evidence="4">The sequence shown here is derived from an EMBL/GenBank/DDBJ whole genome shotgun (WGS) entry which is preliminary data.</text>
</comment>
<proteinExistence type="predicted"/>
<dbReference type="SUPFAM" id="SSF75005">
    <property type="entry name" value="Arabinanase/levansucrase/invertase"/>
    <property type="match status" value="1"/>
</dbReference>
<feature type="signal peptide" evidence="3">
    <location>
        <begin position="1"/>
        <end position="19"/>
    </location>
</feature>
<keyword evidence="3" id="KW-0732">Signal</keyword>